<dbReference type="Gene3D" id="3.40.630.20">
    <property type="entry name" value="Peptidase C15, pyroglutamyl peptidase I-like"/>
    <property type="match status" value="1"/>
</dbReference>
<keyword evidence="2" id="KW-0963">Cytoplasm</keyword>
<dbReference type="PATRIC" id="fig|1348774.3.peg.1506"/>
<evidence type="ECO:0000256" key="6">
    <source>
        <dbReference type="PROSITE-ProRule" id="PRU10077"/>
    </source>
</evidence>
<evidence type="ECO:0000256" key="1">
    <source>
        <dbReference type="ARBA" id="ARBA00006641"/>
    </source>
</evidence>
<evidence type="ECO:0000256" key="5">
    <source>
        <dbReference type="ARBA" id="ARBA00022807"/>
    </source>
</evidence>
<comment type="similarity">
    <text evidence="1">Belongs to the peptidase C15 family.</text>
</comment>
<dbReference type="EC" id="3.4.19.3" evidence="6"/>
<evidence type="ECO:0000256" key="2">
    <source>
        <dbReference type="ARBA" id="ARBA00022490"/>
    </source>
</evidence>
<keyword evidence="5" id="KW-0788">Thiol protease</keyword>
<dbReference type="KEGG" id="cna:AB433_07205"/>
<dbReference type="SUPFAM" id="SSF53182">
    <property type="entry name" value="Pyrrolidone carboxyl peptidase (pyroglutamate aminopeptidase)"/>
    <property type="match status" value="1"/>
</dbReference>
<dbReference type="AlphaFoldDB" id="A0A0G3XHE5"/>
<dbReference type="PANTHER" id="PTHR23402:SF1">
    <property type="entry name" value="PYROGLUTAMYL-PEPTIDASE I"/>
    <property type="match status" value="1"/>
</dbReference>
<dbReference type="PROSITE" id="PS01334">
    <property type="entry name" value="PYRASE_CYS"/>
    <property type="match status" value="1"/>
</dbReference>
<keyword evidence="8" id="KW-1185">Reference proteome</keyword>
<dbReference type="STRING" id="1348774.AB433_07205"/>
<dbReference type="Pfam" id="PF01470">
    <property type="entry name" value="Peptidase_C15"/>
    <property type="match status" value="1"/>
</dbReference>
<dbReference type="RefSeq" id="WP_047820502.1">
    <property type="nucleotide sequence ID" value="NZ_CP011770.1"/>
</dbReference>
<gene>
    <name evidence="7" type="ORF">AB433_07205</name>
</gene>
<reference evidence="7 8" key="1">
    <citation type="submission" date="2015-06" db="EMBL/GenBank/DDBJ databases">
        <authorList>
            <person name="Zeng Y."/>
            <person name="Huang Y."/>
        </authorList>
    </citation>
    <scope>NUCLEOTIDE SEQUENCE [LARGE SCALE GENOMIC DNA]</scope>
    <source>
        <strain evidence="7 8">PQ-2</strain>
    </source>
</reference>
<evidence type="ECO:0000313" key="7">
    <source>
        <dbReference type="EMBL" id="AKM09818.1"/>
    </source>
</evidence>
<evidence type="ECO:0000256" key="3">
    <source>
        <dbReference type="ARBA" id="ARBA00022670"/>
    </source>
</evidence>
<comment type="catalytic activity">
    <reaction evidence="6">
        <text>Release of an N-terminal pyroglutamyl group from a polypeptide, the second amino acid generally not being Pro.</text>
        <dbReference type="EC" id="3.4.19.3"/>
    </reaction>
</comment>
<evidence type="ECO:0000313" key="8">
    <source>
        <dbReference type="Proteomes" id="UP000035287"/>
    </source>
</evidence>
<dbReference type="InterPro" id="IPR000816">
    <property type="entry name" value="Peptidase_C15"/>
</dbReference>
<dbReference type="GO" id="GO:0005829">
    <property type="term" value="C:cytosol"/>
    <property type="evidence" value="ECO:0007669"/>
    <property type="project" value="InterPro"/>
</dbReference>
<organism evidence="7 8">
    <name type="scientific">Croceicoccus naphthovorans</name>
    <dbReference type="NCBI Taxonomy" id="1348774"/>
    <lineage>
        <taxon>Bacteria</taxon>
        <taxon>Pseudomonadati</taxon>
        <taxon>Pseudomonadota</taxon>
        <taxon>Alphaproteobacteria</taxon>
        <taxon>Sphingomonadales</taxon>
        <taxon>Erythrobacteraceae</taxon>
        <taxon>Croceicoccus</taxon>
    </lineage>
</organism>
<dbReference type="EMBL" id="CP011770">
    <property type="protein sequence ID" value="AKM09818.1"/>
    <property type="molecule type" value="Genomic_DNA"/>
</dbReference>
<dbReference type="Proteomes" id="UP000035287">
    <property type="component" value="Chromosome"/>
</dbReference>
<dbReference type="InterPro" id="IPR016125">
    <property type="entry name" value="Peptidase_C15-like"/>
</dbReference>
<protein>
    <recommendedName>
        <fullName evidence="6">Pyroglutamyl-peptidase I</fullName>
        <ecNumber evidence="6">3.4.19.3</ecNumber>
    </recommendedName>
</protein>
<feature type="active site" evidence="6">
    <location>
        <position position="142"/>
    </location>
</feature>
<dbReference type="GO" id="GO:0016920">
    <property type="term" value="F:pyroglutamyl-peptidase activity"/>
    <property type="evidence" value="ECO:0007669"/>
    <property type="project" value="UniProtKB-EC"/>
</dbReference>
<dbReference type="PANTHER" id="PTHR23402">
    <property type="entry name" value="PROTEASE FAMILY C15 PYROGLUTAMYL-PEPTIDASE I-RELATED"/>
    <property type="match status" value="1"/>
</dbReference>
<dbReference type="OrthoDB" id="9779738at2"/>
<accession>A0A0G3XHE5</accession>
<dbReference type="InterPro" id="IPR036440">
    <property type="entry name" value="Peptidase_C15-like_sf"/>
</dbReference>
<keyword evidence="3" id="KW-0645">Protease</keyword>
<proteinExistence type="inferred from homology"/>
<dbReference type="GO" id="GO:0006508">
    <property type="term" value="P:proteolysis"/>
    <property type="evidence" value="ECO:0007669"/>
    <property type="project" value="UniProtKB-KW"/>
</dbReference>
<evidence type="ECO:0000256" key="4">
    <source>
        <dbReference type="ARBA" id="ARBA00022801"/>
    </source>
</evidence>
<keyword evidence="4" id="KW-0378">Hydrolase</keyword>
<sequence length="206" mass="21472">MPRPIVITAFAPFPGVADNPTRTLLESLPSSGDTILEQAQRILLPTEYRRAPETLLQALTERPAAIIMTGYSHRATCITLEARATQACLPDRPDAAGRFPDAPDPLMAEAHETAANIAAIAQSLRVAGLPAALSDDAGGYVCNHIYHAALSGPCAGIDAPPGLFVHLPALPDTDLAATAASTLPLAQMQRSLGIIARALIDGGDIV</sequence>
<name>A0A0G3XHE5_9SPHN</name>
<dbReference type="PRINTS" id="PR00706">
    <property type="entry name" value="PYROGLUPTASE"/>
</dbReference>
<dbReference type="InterPro" id="IPR033694">
    <property type="entry name" value="PGPEP1_Cys_AS"/>
</dbReference>